<evidence type="ECO:0000256" key="2">
    <source>
        <dbReference type="ARBA" id="ARBA00004141"/>
    </source>
</evidence>
<dbReference type="FunFam" id="1.10.287.3510:FF:000001">
    <property type="entry name" value="NADH-quinone oxidoreductase subunit K"/>
    <property type="match status" value="1"/>
</dbReference>
<keyword evidence="9 11" id="KW-0520">NAD</keyword>
<evidence type="ECO:0000256" key="10">
    <source>
        <dbReference type="ARBA" id="ARBA00023136"/>
    </source>
</evidence>
<dbReference type="Proteomes" id="UP000808337">
    <property type="component" value="Unassembled WGS sequence"/>
</dbReference>
<comment type="subcellular location">
    <subcellularLocation>
        <location evidence="11">Cell membrane</location>
        <topology evidence="11">Multi-pass membrane protein</topology>
    </subcellularLocation>
    <subcellularLocation>
        <location evidence="2">Membrane</location>
        <topology evidence="2">Multi-pass membrane protein</topology>
    </subcellularLocation>
</comment>
<evidence type="ECO:0000256" key="9">
    <source>
        <dbReference type="ARBA" id="ARBA00023027"/>
    </source>
</evidence>
<dbReference type="EMBL" id="JADKGY010000031">
    <property type="protein sequence ID" value="MBK9984734.1"/>
    <property type="molecule type" value="Genomic_DNA"/>
</dbReference>
<dbReference type="NCBIfam" id="NF004320">
    <property type="entry name" value="PRK05715.1-2"/>
    <property type="match status" value="1"/>
</dbReference>
<evidence type="ECO:0000256" key="1">
    <source>
        <dbReference type="ARBA" id="ARBA00002378"/>
    </source>
</evidence>
<dbReference type="GO" id="GO:0005886">
    <property type="term" value="C:plasma membrane"/>
    <property type="evidence" value="ECO:0007669"/>
    <property type="project" value="UniProtKB-SubCell"/>
</dbReference>
<organism evidence="12 13">
    <name type="scientific">Candidatus Opimibacter skivensis</name>
    <dbReference type="NCBI Taxonomy" id="2982028"/>
    <lineage>
        <taxon>Bacteria</taxon>
        <taxon>Pseudomonadati</taxon>
        <taxon>Bacteroidota</taxon>
        <taxon>Saprospiria</taxon>
        <taxon>Saprospirales</taxon>
        <taxon>Saprospiraceae</taxon>
        <taxon>Candidatus Opimibacter</taxon>
    </lineage>
</organism>
<dbReference type="Pfam" id="PF00420">
    <property type="entry name" value="Oxidored_q2"/>
    <property type="match status" value="1"/>
</dbReference>
<name>A0A9D7SYZ5_9BACT</name>
<dbReference type="GO" id="GO:0042773">
    <property type="term" value="P:ATP synthesis coupled electron transport"/>
    <property type="evidence" value="ECO:0007669"/>
    <property type="project" value="InterPro"/>
</dbReference>
<feature type="transmembrane region" description="Helical" evidence="11">
    <location>
        <begin position="12"/>
        <end position="30"/>
    </location>
</feature>
<dbReference type="HAMAP" id="MF_01456">
    <property type="entry name" value="NDH1_NuoK"/>
    <property type="match status" value="1"/>
</dbReference>
<evidence type="ECO:0000256" key="8">
    <source>
        <dbReference type="ARBA" id="ARBA00022989"/>
    </source>
</evidence>
<dbReference type="Gene3D" id="1.10.287.3510">
    <property type="match status" value="1"/>
</dbReference>
<protein>
    <recommendedName>
        <fullName evidence="11">NADH-quinone oxidoreductase subunit K</fullName>
        <ecNumber evidence="11">7.1.1.-</ecNumber>
    </recommendedName>
    <alternativeName>
        <fullName evidence="11">NADH dehydrogenase I subunit K</fullName>
    </alternativeName>
    <alternativeName>
        <fullName evidence="11">NDH-1 subunit K</fullName>
    </alternativeName>
</protein>
<proteinExistence type="inferred from homology"/>
<comment type="subunit">
    <text evidence="11">NDH-1 is composed of 14 different subunits. Subunits NuoA, H, J, K, L, M, N constitute the membrane sector of the complex.</text>
</comment>
<dbReference type="PANTHER" id="PTHR11434:SF21">
    <property type="entry name" value="NADH DEHYDROGENASE SUBUNIT 4L-RELATED"/>
    <property type="match status" value="1"/>
</dbReference>
<evidence type="ECO:0000256" key="4">
    <source>
        <dbReference type="ARBA" id="ARBA00022448"/>
    </source>
</evidence>
<evidence type="ECO:0000256" key="3">
    <source>
        <dbReference type="ARBA" id="ARBA00010519"/>
    </source>
</evidence>
<dbReference type="GO" id="GO:0030964">
    <property type="term" value="C:NADH dehydrogenase complex"/>
    <property type="evidence" value="ECO:0007669"/>
    <property type="project" value="TreeGrafter"/>
</dbReference>
<dbReference type="GO" id="GO:0050136">
    <property type="term" value="F:NADH dehydrogenase (quinone) (non-electrogenic) activity"/>
    <property type="evidence" value="ECO:0007669"/>
    <property type="project" value="UniProtKB-UniRule"/>
</dbReference>
<feature type="transmembrane region" description="Helical" evidence="11">
    <location>
        <begin position="64"/>
        <end position="85"/>
    </location>
</feature>
<feature type="transmembrane region" description="Helical" evidence="11">
    <location>
        <begin position="35"/>
        <end position="58"/>
    </location>
</feature>
<keyword evidence="6 11" id="KW-0874">Quinone</keyword>
<comment type="similarity">
    <text evidence="3 11">Belongs to the complex I subunit 4L family.</text>
</comment>
<keyword evidence="4 11" id="KW-0813">Transport</keyword>
<evidence type="ECO:0000256" key="7">
    <source>
        <dbReference type="ARBA" id="ARBA00022967"/>
    </source>
</evidence>
<comment type="function">
    <text evidence="11">NDH-1 shuttles electrons from NADH, via FMN and iron-sulfur (Fe-S) centers, to quinones in the respiratory chain. The immediate electron acceptor for the enzyme in this species is believed to be a menaquinone. Couples the redox reaction to proton translocation (for every two electrons transferred, four hydrogen ions are translocated across the cytoplasmic membrane), and thus conserves the redox energy in a proton gradient.</text>
</comment>
<evidence type="ECO:0000313" key="13">
    <source>
        <dbReference type="Proteomes" id="UP000808337"/>
    </source>
</evidence>
<dbReference type="AlphaFoldDB" id="A0A9D7SYZ5"/>
<comment type="function">
    <text evidence="1">NDH-1 shuttles electrons from NADH, via FMN and iron-sulfur (Fe-S) centers, to quinones in the respiratory chain. The immediate electron acceptor for the enzyme in this species is believed to be ubiquinone. Couples the redox reaction to proton translocation (for every two electrons transferred, four hydrogen ions are translocated across the cytoplasmic membrane), and thus conserves the redox energy in a proton gradient.</text>
</comment>
<sequence length="106" mass="11798">MGHTDQIIPLNWYLVLSTFLFCIGVMGVLFRRNAIIMLMCIEIMLNAVNLLLVSFSAYSGNSDGQVFVFFIMVVAAAEVAVGLALMMSIYRNIGSTDIDVLNKLKW</sequence>
<comment type="caution">
    <text evidence="12">The sequence shown here is derived from an EMBL/GenBank/DDBJ whole genome shotgun (WGS) entry which is preliminary data.</text>
</comment>
<dbReference type="EC" id="7.1.1.-" evidence="11"/>
<gene>
    <name evidence="11 12" type="primary">nuoK</name>
    <name evidence="12" type="ORF">IPP15_20620</name>
</gene>
<keyword evidence="10 11" id="KW-0472">Membrane</keyword>
<dbReference type="NCBIfam" id="NF004321">
    <property type="entry name" value="PRK05715.1-3"/>
    <property type="match status" value="1"/>
</dbReference>
<accession>A0A9D7SYZ5</accession>
<keyword evidence="11" id="KW-1003">Cell membrane</keyword>
<evidence type="ECO:0000256" key="11">
    <source>
        <dbReference type="HAMAP-Rule" id="MF_01456"/>
    </source>
</evidence>
<dbReference type="PANTHER" id="PTHR11434">
    <property type="entry name" value="NADH-UBIQUINONE OXIDOREDUCTASE SUBUNIT ND4L"/>
    <property type="match status" value="1"/>
</dbReference>
<keyword evidence="5 11" id="KW-0812">Transmembrane</keyword>
<evidence type="ECO:0000256" key="6">
    <source>
        <dbReference type="ARBA" id="ARBA00022719"/>
    </source>
</evidence>
<dbReference type="NCBIfam" id="NF004323">
    <property type="entry name" value="PRK05715.1-5"/>
    <property type="match status" value="1"/>
</dbReference>
<comment type="catalytic activity">
    <reaction evidence="11">
        <text>a quinone + NADH + 5 H(+)(in) = a quinol + NAD(+) + 4 H(+)(out)</text>
        <dbReference type="Rhea" id="RHEA:57888"/>
        <dbReference type="ChEBI" id="CHEBI:15378"/>
        <dbReference type="ChEBI" id="CHEBI:24646"/>
        <dbReference type="ChEBI" id="CHEBI:57540"/>
        <dbReference type="ChEBI" id="CHEBI:57945"/>
        <dbReference type="ChEBI" id="CHEBI:132124"/>
    </reaction>
</comment>
<dbReference type="InterPro" id="IPR039428">
    <property type="entry name" value="NUOK/Mnh_C1-like"/>
</dbReference>
<evidence type="ECO:0000313" key="12">
    <source>
        <dbReference type="EMBL" id="MBK9984734.1"/>
    </source>
</evidence>
<evidence type="ECO:0000256" key="5">
    <source>
        <dbReference type="ARBA" id="ARBA00022692"/>
    </source>
</evidence>
<keyword evidence="7 11" id="KW-1278">Translocase</keyword>
<reference evidence="12 13" key="1">
    <citation type="submission" date="2020-10" db="EMBL/GenBank/DDBJ databases">
        <title>Connecting structure to function with the recovery of over 1000 high-quality activated sludge metagenome-assembled genomes encoding full-length rRNA genes using long-read sequencing.</title>
        <authorList>
            <person name="Singleton C.M."/>
            <person name="Petriglieri F."/>
            <person name="Kristensen J.M."/>
            <person name="Kirkegaard R.H."/>
            <person name="Michaelsen T.Y."/>
            <person name="Andersen M.H."/>
            <person name="Karst S.M."/>
            <person name="Dueholm M.S."/>
            <person name="Nielsen P.H."/>
            <person name="Albertsen M."/>
        </authorList>
    </citation>
    <scope>NUCLEOTIDE SEQUENCE [LARGE SCALE GENOMIC DNA]</scope>
    <source>
        <strain evidence="12">Ribe_18-Q3-R11-54_MAXAC.273</strain>
    </source>
</reference>
<keyword evidence="8 11" id="KW-1133">Transmembrane helix</keyword>
<dbReference type="InterPro" id="IPR001133">
    <property type="entry name" value="NADH_UbQ_OxRdtase_chain4L/K"/>
</dbReference>
<dbReference type="GO" id="GO:0048038">
    <property type="term" value="F:quinone binding"/>
    <property type="evidence" value="ECO:0007669"/>
    <property type="project" value="UniProtKB-KW"/>
</dbReference>
<keyword evidence="12" id="KW-0560">Oxidoreductase</keyword>